<comment type="caution">
    <text evidence="2">The sequence shown here is derived from an EMBL/GenBank/DDBJ whole genome shotgun (WGS) entry which is preliminary data.</text>
</comment>
<sequence length="77" mass="8107">MPQEEAIEKGSEIRFLRVVLTSLTAIGGLIPLALNPNPQISPLALVLIGGLISSTVLSRIGTAVKYKLIPPTTVSNN</sequence>
<organism evidence="2 3">
    <name type="scientific">Flavobacterium fryxellicola</name>
    <dbReference type="NCBI Taxonomy" id="249352"/>
    <lineage>
        <taxon>Bacteria</taxon>
        <taxon>Pseudomonadati</taxon>
        <taxon>Bacteroidota</taxon>
        <taxon>Flavobacteriia</taxon>
        <taxon>Flavobacteriales</taxon>
        <taxon>Flavobacteriaceae</taxon>
        <taxon>Flavobacterium</taxon>
    </lineage>
</organism>
<dbReference type="InterPro" id="IPR001036">
    <property type="entry name" value="Acrflvin-R"/>
</dbReference>
<dbReference type="GO" id="GO:0005886">
    <property type="term" value="C:plasma membrane"/>
    <property type="evidence" value="ECO:0007669"/>
    <property type="project" value="TreeGrafter"/>
</dbReference>
<dbReference type="GO" id="GO:0042910">
    <property type="term" value="F:xenobiotic transmembrane transporter activity"/>
    <property type="evidence" value="ECO:0007669"/>
    <property type="project" value="TreeGrafter"/>
</dbReference>
<dbReference type="PANTHER" id="PTHR32063:SF24">
    <property type="entry name" value="CATION EFFLUX SYSTEM (ACRB_ACRD_ACRF FAMILY)"/>
    <property type="match status" value="1"/>
</dbReference>
<dbReference type="EMBL" id="LVJE01000034">
    <property type="protein sequence ID" value="OAB26214.1"/>
    <property type="molecule type" value="Genomic_DNA"/>
</dbReference>
<gene>
    <name evidence="2" type="ORF">FBFR_13325</name>
</gene>
<dbReference type="Pfam" id="PF00873">
    <property type="entry name" value="ACR_tran"/>
    <property type="match status" value="1"/>
</dbReference>
<evidence type="ECO:0000313" key="2">
    <source>
        <dbReference type="EMBL" id="OAB26214.1"/>
    </source>
</evidence>
<feature type="transmembrane region" description="Helical" evidence="1">
    <location>
        <begin position="15"/>
        <end position="34"/>
    </location>
</feature>
<dbReference type="OrthoDB" id="9757876at2"/>
<dbReference type="Proteomes" id="UP000077164">
    <property type="component" value="Unassembled WGS sequence"/>
</dbReference>
<proteinExistence type="predicted"/>
<feature type="transmembrane region" description="Helical" evidence="1">
    <location>
        <begin position="40"/>
        <end position="58"/>
    </location>
</feature>
<dbReference type="PANTHER" id="PTHR32063">
    <property type="match status" value="1"/>
</dbReference>
<keyword evidence="1" id="KW-0812">Transmembrane</keyword>
<dbReference type="SUPFAM" id="SSF82866">
    <property type="entry name" value="Multidrug efflux transporter AcrB transmembrane domain"/>
    <property type="match status" value="1"/>
</dbReference>
<keyword evidence="3" id="KW-1185">Reference proteome</keyword>
<keyword evidence="1" id="KW-1133">Transmembrane helix</keyword>
<keyword evidence="1" id="KW-0472">Membrane</keyword>
<name>A0A162L4I5_9FLAO</name>
<accession>A0A162L4I5</accession>
<dbReference type="Gene3D" id="1.20.1640.10">
    <property type="entry name" value="Multidrug efflux transporter AcrB transmembrane domain"/>
    <property type="match status" value="1"/>
</dbReference>
<reference evidence="2 3" key="1">
    <citation type="submission" date="2016-03" db="EMBL/GenBank/DDBJ databases">
        <title>Draft genome sequence of Flavobacterium fryxellicola DSM 16209.</title>
        <authorList>
            <person name="Shin S.-K."/>
            <person name="Yi H."/>
        </authorList>
    </citation>
    <scope>NUCLEOTIDE SEQUENCE [LARGE SCALE GENOMIC DNA]</scope>
    <source>
        <strain evidence="2 3">DSM 16209</strain>
    </source>
</reference>
<protein>
    <submittedName>
        <fullName evidence="2">Uncharacterized protein</fullName>
    </submittedName>
</protein>
<evidence type="ECO:0000313" key="3">
    <source>
        <dbReference type="Proteomes" id="UP000077164"/>
    </source>
</evidence>
<dbReference type="STRING" id="249352.SAMN05444395_11712"/>
<evidence type="ECO:0000256" key="1">
    <source>
        <dbReference type="SAM" id="Phobius"/>
    </source>
</evidence>
<dbReference type="AlphaFoldDB" id="A0A162L4I5"/>